<organism evidence="1 5">
    <name type="scientific">Araneus ventricosus</name>
    <name type="common">Orbweaver spider</name>
    <name type="synonym">Epeira ventricosa</name>
    <dbReference type="NCBI Taxonomy" id="182803"/>
    <lineage>
        <taxon>Eukaryota</taxon>
        <taxon>Metazoa</taxon>
        <taxon>Ecdysozoa</taxon>
        <taxon>Arthropoda</taxon>
        <taxon>Chelicerata</taxon>
        <taxon>Arachnida</taxon>
        <taxon>Araneae</taxon>
        <taxon>Araneomorphae</taxon>
        <taxon>Entelegynae</taxon>
        <taxon>Araneoidea</taxon>
        <taxon>Araneidae</taxon>
        <taxon>Araneus</taxon>
    </lineage>
</organism>
<dbReference type="EMBL" id="BGPR01054514">
    <property type="protein sequence ID" value="GBO31251.1"/>
    <property type="molecule type" value="Genomic_DNA"/>
</dbReference>
<evidence type="ECO:0000313" key="4">
    <source>
        <dbReference type="EMBL" id="GBO31267.1"/>
    </source>
</evidence>
<evidence type="ECO:0000313" key="5">
    <source>
        <dbReference type="Proteomes" id="UP000499080"/>
    </source>
</evidence>
<dbReference type="EMBL" id="BGPR01054531">
    <property type="protein sequence ID" value="GBO31267.1"/>
    <property type="molecule type" value="Genomic_DNA"/>
</dbReference>
<comment type="caution">
    <text evidence="1">The sequence shown here is derived from an EMBL/GenBank/DDBJ whole genome shotgun (WGS) entry which is preliminary data.</text>
</comment>
<keyword evidence="5" id="KW-1185">Reference proteome</keyword>
<protein>
    <submittedName>
        <fullName evidence="1">Uncharacterized protein</fullName>
    </submittedName>
</protein>
<sequence length="98" mass="11081">MFFSFKTHTGAAYPKGYMSFRRPVERNTKNGVRSYVIGQTASRWCVAEIWKGGARAQMSSSSPHRGSKRRDPSKIALVLSSCIVIENTELYKISQLTY</sequence>
<dbReference type="EMBL" id="BGPR01054528">
    <property type="protein sequence ID" value="GBO31265.1"/>
    <property type="molecule type" value="Genomic_DNA"/>
</dbReference>
<dbReference type="Proteomes" id="UP000499080">
    <property type="component" value="Unassembled WGS sequence"/>
</dbReference>
<dbReference type="AlphaFoldDB" id="A0A4Y2W2Z8"/>
<proteinExistence type="predicted"/>
<evidence type="ECO:0000313" key="3">
    <source>
        <dbReference type="EMBL" id="GBO31265.1"/>
    </source>
</evidence>
<gene>
    <name evidence="4" type="ORF">AVEN_107558_1</name>
    <name evidence="2" type="ORF">AVEN_143124_1</name>
    <name evidence="3" type="ORF">AVEN_269672_1</name>
    <name evidence="1" type="ORF">AVEN_3508_1</name>
</gene>
<evidence type="ECO:0000313" key="2">
    <source>
        <dbReference type="EMBL" id="GBO31253.1"/>
    </source>
</evidence>
<name>A0A4Y2W2Z8_ARAVE</name>
<accession>A0A4Y2W2Z8</accession>
<evidence type="ECO:0000313" key="1">
    <source>
        <dbReference type="EMBL" id="GBO31251.1"/>
    </source>
</evidence>
<dbReference type="EMBL" id="BGPR01054517">
    <property type="protein sequence ID" value="GBO31253.1"/>
    <property type="molecule type" value="Genomic_DNA"/>
</dbReference>
<reference evidence="1 5" key="1">
    <citation type="journal article" date="2019" name="Sci. Rep.">
        <title>Orb-weaving spider Araneus ventricosus genome elucidates the spidroin gene catalogue.</title>
        <authorList>
            <person name="Kono N."/>
            <person name="Nakamura H."/>
            <person name="Ohtoshi R."/>
            <person name="Moran D.A.P."/>
            <person name="Shinohara A."/>
            <person name="Yoshida Y."/>
            <person name="Fujiwara M."/>
            <person name="Mori M."/>
            <person name="Tomita M."/>
            <person name="Arakawa K."/>
        </authorList>
    </citation>
    <scope>NUCLEOTIDE SEQUENCE [LARGE SCALE GENOMIC DNA]</scope>
</reference>